<evidence type="ECO:0000256" key="1">
    <source>
        <dbReference type="SAM" id="SignalP"/>
    </source>
</evidence>
<evidence type="ECO:0000313" key="5">
    <source>
        <dbReference type="Proteomes" id="UP000465266"/>
    </source>
</evidence>
<keyword evidence="5" id="KW-1185">Reference proteome</keyword>
<evidence type="ECO:0008006" key="6">
    <source>
        <dbReference type="Google" id="ProtNLM"/>
    </source>
</evidence>
<reference evidence="3" key="3">
    <citation type="submission" date="2021-01" db="EMBL/GenBank/DDBJ databases">
        <title>Pan-genome distribution and transcriptional activeness of fungal secondary metabolism genes in Aspergillus section Fumigati.</title>
        <authorList>
            <person name="Takahashi H."/>
            <person name="Umemura M."/>
            <person name="Ninomiya A."/>
            <person name="Kusuya Y."/>
            <person name="Urayama S."/>
            <person name="Shimizu M."/>
            <person name="Watanabe A."/>
            <person name="Kamei K."/>
            <person name="Yaguchi T."/>
            <person name="Hagiwara D."/>
        </authorList>
    </citation>
    <scope>NUCLEOTIDE SEQUENCE</scope>
    <source>
        <strain evidence="3">IFM 46973</strain>
    </source>
</reference>
<evidence type="ECO:0000313" key="3">
    <source>
        <dbReference type="EMBL" id="GIC88069.1"/>
    </source>
</evidence>
<dbReference type="RefSeq" id="XP_043145335.1">
    <property type="nucleotide sequence ID" value="XM_043289400.1"/>
</dbReference>
<dbReference type="OrthoDB" id="4459764at2759"/>
<comment type="caution">
    <text evidence="3">The sequence shown here is derived from an EMBL/GenBank/DDBJ whole genome shotgun (WGS) entry which is preliminary data.</text>
</comment>
<gene>
    <name evidence="3" type="ORF">Aud_004460</name>
    <name evidence="2" type="ORF">IFM53868_05008</name>
</gene>
<reference evidence="2 5" key="2">
    <citation type="submission" date="2020-01" db="EMBL/GenBank/DDBJ databases">
        <title>Draft genome sequence of Aspergillus udagawae IFM 53868.</title>
        <authorList>
            <person name="Takahashi H."/>
            <person name="Yaguchi T."/>
        </authorList>
    </citation>
    <scope>NUCLEOTIDE SEQUENCE [LARGE SCALE GENOMIC DNA]</scope>
    <source>
        <strain evidence="2 5">IFM 53868</strain>
    </source>
</reference>
<dbReference type="Proteomes" id="UP000465266">
    <property type="component" value="Unassembled WGS sequence"/>
</dbReference>
<evidence type="ECO:0000313" key="4">
    <source>
        <dbReference type="Proteomes" id="UP000036893"/>
    </source>
</evidence>
<name>A0A8H3P248_9EURO</name>
<reference evidence="3" key="1">
    <citation type="journal article" date="2015" name="Genome Announc.">
        <title>Draft Genome Sequence of the Pathogenic Filamentous Fungus Aspergillus udagawae Strain IFM 46973T.</title>
        <authorList>
            <person name="Kusuya Y."/>
            <person name="Takahashi-Nakaguchi A."/>
            <person name="Takahashi H."/>
            <person name="Yaguchi T."/>
        </authorList>
    </citation>
    <scope>NUCLEOTIDE SEQUENCE</scope>
    <source>
        <strain evidence="3">IFM 46973</strain>
    </source>
</reference>
<dbReference type="EMBL" id="BLKG01000048">
    <property type="protein sequence ID" value="GFF87031.1"/>
    <property type="molecule type" value="Genomic_DNA"/>
</dbReference>
<dbReference type="EMBL" id="BBXM02000003">
    <property type="protein sequence ID" value="GIC88069.1"/>
    <property type="molecule type" value="Genomic_DNA"/>
</dbReference>
<sequence>MKTPVILALSLTFGLAYSQIGQQHYDRICTFPSEEEVEVEPKLFVTYHCGKYAPPNNQYQAYAASSPEDCVKACANKGSGCLGSAWTSLPSATSACLHAKHSSLPALVNKNSVVFMTYRKEEDDDEDPFGESTLEQLQKCKDDLAACKENEEKLAECESNVAAGPRVPPYKDCPAGSDEIIIIGNRRFKQKCDMSMAKAAADIYRTIRPGLTHEECALICALDQKCQSAMSVRTTSTAGECQLSSRNIESSLVNWATNRAYIPV</sequence>
<proteinExistence type="predicted"/>
<accession>A0A8H3P248</accession>
<dbReference type="AlphaFoldDB" id="A0A8H3P248"/>
<evidence type="ECO:0000313" key="2">
    <source>
        <dbReference type="EMBL" id="GFF87031.1"/>
    </source>
</evidence>
<organism evidence="3 4">
    <name type="scientific">Aspergillus udagawae</name>
    <dbReference type="NCBI Taxonomy" id="91492"/>
    <lineage>
        <taxon>Eukaryota</taxon>
        <taxon>Fungi</taxon>
        <taxon>Dikarya</taxon>
        <taxon>Ascomycota</taxon>
        <taxon>Pezizomycotina</taxon>
        <taxon>Eurotiomycetes</taxon>
        <taxon>Eurotiomycetidae</taxon>
        <taxon>Eurotiales</taxon>
        <taxon>Aspergillaceae</taxon>
        <taxon>Aspergillus</taxon>
        <taxon>Aspergillus subgen. Fumigati</taxon>
    </lineage>
</organism>
<keyword evidence="1" id="KW-0732">Signal</keyword>
<feature type="signal peptide" evidence="1">
    <location>
        <begin position="1"/>
        <end position="18"/>
    </location>
</feature>
<dbReference type="GeneID" id="66991936"/>
<feature type="chain" id="PRO_5041148584" description="Apple domain-containing protein" evidence="1">
    <location>
        <begin position="19"/>
        <end position="264"/>
    </location>
</feature>
<protein>
    <recommendedName>
        <fullName evidence="6">Apple domain-containing protein</fullName>
    </recommendedName>
</protein>
<dbReference type="Proteomes" id="UP000036893">
    <property type="component" value="Unassembled WGS sequence"/>
</dbReference>